<dbReference type="InterPro" id="IPR013187">
    <property type="entry name" value="F-box-assoc_dom_typ3"/>
</dbReference>
<dbReference type="InterPro" id="IPR050796">
    <property type="entry name" value="SCF_F-box_component"/>
</dbReference>
<proteinExistence type="predicted"/>
<evidence type="ECO:0000313" key="2">
    <source>
        <dbReference type="Proteomes" id="UP000813463"/>
    </source>
</evidence>
<dbReference type="PANTHER" id="PTHR31672:SF13">
    <property type="entry name" value="F-BOX PROTEIN CPR30-LIKE"/>
    <property type="match status" value="1"/>
</dbReference>
<dbReference type="Pfam" id="PF08268">
    <property type="entry name" value="FBA_3"/>
    <property type="match status" value="1"/>
</dbReference>
<accession>A0ABM3RNC8</accession>
<reference evidence="2" key="1">
    <citation type="journal article" date="2021" name="Nat. Commun.">
        <title>Genomic analyses provide insights into spinach domestication and the genetic basis of agronomic traits.</title>
        <authorList>
            <person name="Cai X."/>
            <person name="Sun X."/>
            <person name="Xu C."/>
            <person name="Sun H."/>
            <person name="Wang X."/>
            <person name="Ge C."/>
            <person name="Zhang Z."/>
            <person name="Wang Q."/>
            <person name="Fei Z."/>
            <person name="Jiao C."/>
            <person name="Wang Q."/>
        </authorList>
    </citation>
    <scope>NUCLEOTIDE SEQUENCE [LARGE SCALE GENOMIC DNA]</scope>
    <source>
        <strain evidence="2">cv. Varoflay</strain>
    </source>
</reference>
<dbReference type="RefSeq" id="XP_056697127.1">
    <property type="nucleotide sequence ID" value="XM_056841149.1"/>
</dbReference>
<dbReference type="NCBIfam" id="TIGR01640">
    <property type="entry name" value="F_box_assoc_1"/>
    <property type="match status" value="1"/>
</dbReference>
<name>A0ABM3RNC8_SPIOL</name>
<dbReference type="PANTHER" id="PTHR31672">
    <property type="entry name" value="BNACNNG10540D PROTEIN"/>
    <property type="match status" value="1"/>
</dbReference>
<dbReference type="Proteomes" id="UP000813463">
    <property type="component" value="Chromosome 3"/>
</dbReference>
<sequence>MENDENERQIPKDLMIQPILPRLPVKHLARSKLVRKKCNSSISSTNFTLHYTKQPLISHPSFPVQSLFVQDDKTFYLYSCENDDNVGQKNLVKLDVDFSVNSGEVIELIGCSNGLVCLAEIYGKFFFLYNPATSQSHKFYPGDFEIWDPSYTNWGFGYDSINDDFKVVRIMTNGVTQTVHVYSLKMNVWRKVDFGVERSRGFLFEKAVFVNDTLYWTMMVTAGSTLTARLVAGHKWCQLE</sequence>
<feature type="domain" description="F-box associated beta-propeller type 3" evidence="1">
    <location>
        <begin position="68"/>
        <end position="222"/>
    </location>
</feature>
<organism evidence="2 3">
    <name type="scientific">Spinacia oleracea</name>
    <name type="common">Spinach</name>
    <dbReference type="NCBI Taxonomy" id="3562"/>
    <lineage>
        <taxon>Eukaryota</taxon>
        <taxon>Viridiplantae</taxon>
        <taxon>Streptophyta</taxon>
        <taxon>Embryophyta</taxon>
        <taxon>Tracheophyta</taxon>
        <taxon>Spermatophyta</taxon>
        <taxon>Magnoliopsida</taxon>
        <taxon>eudicotyledons</taxon>
        <taxon>Gunneridae</taxon>
        <taxon>Pentapetalae</taxon>
        <taxon>Caryophyllales</taxon>
        <taxon>Chenopodiaceae</taxon>
        <taxon>Chenopodioideae</taxon>
        <taxon>Anserineae</taxon>
        <taxon>Spinacia</taxon>
    </lineage>
</organism>
<protein>
    <submittedName>
        <fullName evidence="3">F-box/kelch-repeat protein At3g23880-like</fullName>
    </submittedName>
</protein>
<dbReference type="GeneID" id="130470645"/>
<evidence type="ECO:0000313" key="3">
    <source>
        <dbReference type="RefSeq" id="XP_056697127.1"/>
    </source>
</evidence>
<keyword evidence="2" id="KW-1185">Reference proteome</keyword>
<dbReference type="InterPro" id="IPR017451">
    <property type="entry name" value="F-box-assoc_interact_dom"/>
</dbReference>
<gene>
    <name evidence="3" type="primary">LOC130470645</name>
</gene>
<evidence type="ECO:0000259" key="1">
    <source>
        <dbReference type="Pfam" id="PF08268"/>
    </source>
</evidence>
<reference evidence="3" key="2">
    <citation type="submission" date="2025-08" db="UniProtKB">
        <authorList>
            <consortium name="RefSeq"/>
        </authorList>
    </citation>
    <scope>IDENTIFICATION</scope>
    <source>
        <tissue evidence="3">Leaf</tissue>
    </source>
</reference>